<dbReference type="EMBL" id="JABJRC010000005">
    <property type="protein sequence ID" value="NOL42945.1"/>
    <property type="molecule type" value="Genomic_DNA"/>
</dbReference>
<organism evidence="2 3">
    <name type="scientific">Kribbella sandramycini</name>
    <dbReference type="NCBI Taxonomy" id="60450"/>
    <lineage>
        <taxon>Bacteria</taxon>
        <taxon>Bacillati</taxon>
        <taxon>Actinomycetota</taxon>
        <taxon>Actinomycetes</taxon>
        <taxon>Propionibacteriales</taxon>
        <taxon>Kribbellaceae</taxon>
        <taxon>Kribbella</taxon>
    </lineage>
</organism>
<accession>A0A7Y4L253</accession>
<protein>
    <submittedName>
        <fullName evidence="2">Uncharacterized protein</fullName>
    </submittedName>
</protein>
<name>A0A7Y4L253_9ACTN</name>
<reference evidence="1 4" key="2">
    <citation type="submission" date="2020-08" db="EMBL/GenBank/DDBJ databases">
        <title>Sequencing the genomes of 1000 actinobacteria strains.</title>
        <authorList>
            <person name="Klenk H.-P."/>
        </authorList>
    </citation>
    <scope>NUCLEOTIDE SEQUENCE [LARGE SCALE GENOMIC DNA]</scope>
    <source>
        <strain evidence="1 4">DSM 15626</strain>
    </source>
</reference>
<keyword evidence="3" id="KW-1185">Reference proteome</keyword>
<evidence type="ECO:0000313" key="2">
    <source>
        <dbReference type="EMBL" id="NOL42945.1"/>
    </source>
</evidence>
<comment type="caution">
    <text evidence="2">The sequence shown here is derived from an EMBL/GenBank/DDBJ whole genome shotgun (WGS) entry which is preliminary data.</text>
</comment>
<proteinExistence type="predicted"/>
<dbReference type="EMBL" id="JACHKF010000001">
    <property type="protein sequence ID" value="MBB6566395.1"/>
    <property type="molecule type" value="Genomic_DNA"/>
</dbReference>
<reference evidence="2 3" key="1">
    <citation type="submission" date="2020-05" db="EMBL/GenBank/DDBJ databases">
        <title>Genome sequence of Kribbella sandramycini ATCC 39419.</title>
        <authorList>
            <person name="Maclea K.S."/>
            <person name="Fair J.L."/>
        </authorList>
    </citation>
    <scope>NUCLEOTIDE SEQUENCE [LARGE SCALE GENOMIC DNA]</scope>
    <source>
        <strain evidence="2 3">ATCC 39419</strain>
    </source>
</reference>
<dbReference type="Proteomes" id="UP000534306">
    <property type="component" value="Unassembled WGS sequence"/>
</dbReference>
<sequence>MTAAEGNEVILPAKLKAADRVRLVVASGDDLTQSTATGWFDTQRPAPPGLSDAGLDSRLNISLFWATPSDQDRTPGDILDLPGNVGFKAVADLPGTATQTFDFDPRQTSANLAALPRPAAVRLISTNEWGETPDAKLLRVGTIGAGISVPAGAVYSSRLGIKSSLSMMFTEGHKEKAGGIKVELQARAKTTDAWKTYGRYTGNTTTAFDTGIASLGNRQYRLYVPARKVAVGNIIALTPATSTSARSSKTYVKFVSKGFTPAHPARHARVDVWAKIQPAVTVRGMLQVLLKGHWRNVFAVQFRNGSMLAHANTGADRGPYSYRISLPAATINNLPLTPTTSSPFPITIG</sequence>
<evidence type="ECO:0000313" key="1">
    <source>
        <dbReference type="EMBL" id="MBB6566395.1"/>
    </source>
</evidence>
<evidence type="ECO:0000313" key="3">
    <source>
        <dbReference type="Proteomes" id="UP000534306"/>
    </source>
</evidence>
<dbReference type="AlphaFoldDB" id="A0A7Y4L253"/>
<evidence type="ECO:0000313" key="4">
    <source>
        <dbReference type="Proteomes" id="UP000553957"/>
    </source>
</evidence>
<dbReference type="Proteomes" id="UP000553957">
    <property type="component" value="Unassembled WGS sequence"/>
</dbReference>
<dbReference type="RefSeq" id="WP_171675465.1">
    <property type="nucleotide sequence ID" value="NZ_BAAAGT010000010.1"/>
</dbReference>
<gene>
    <name evidence="1" type="ORF">HNR71_002032</name>
    <name evidence="2" type="ORF">HPO96_22110</name>
</gene>